<dbReference type="EMBL" id="BSXT01000247">
    <property type="protein sequence ID" value="GMF22264.1"/>
    <property type="molecule type" value="Genomic_DNA"/>
</dbReference>
<protein>
    <submittedName>
        <fullName evidence="2">Unnamed protein product</fullName>
    </submittedName>
</protein>
<dbReference type="AlphaFoldDB" id="A0A9W6TYU7"/>
<sequence>MVVLRVEHIVLQDEHHVHDNADEAQRELDWVPRHRRPVVGGRGVQHLLADGQQASGDVQQHVPDGPADRGLALVVERDLREALDQRRHELDVAQQVEQVERVDHRVLSVAGDEHGEREEQRGHDGAARPEDGGLADLLAAARVDGALEERDGHEHGRVQREEDVVELHGVAVAAVAPHVLLLHALAVVEGDVEDRVAREAQHVEHRVVQREPHDAAPLAVEKHLRVEAHAPAEEVDPAHDAGHAVPGPRDVRVGVQPEPEPQPRQQDERGHDGRALVHGKRHEGEAHGGAGRRKVL</sequence>
<organism evidence="2 3">
    <name type="scientific">Phytophthora fragariaefolia</name>
    <dbReference type="NCBI Taxonomy" id="1490495"/>
    <lineage>
        <taxon>Eukaryota</taxon>
        <taxon>Sar</taxon>
        <taxon>Stramenopiles</taxon>
        <taxon>Oomycota</taxon>
        <taxon>Peronosporomycetes</taxon>
        <taxon>Peronosporales</taxon>
        <taxon>Peronosporaceae</taxon>
        <taxon>Phytophthora</taxon>
    </lineage>
</organism>
<dbReference type="OrthoDB" id="10454466at2759"/>
<comment type="caution">
    <text evidence="2">The sequence shown here is derived from an EMBL/GenBank/DDBJ whole genome shotgun (WGS) entry which is preliminary data.</text>
</comment>
<evidence type="ECO:0000313" key="2">
    <source>
        <dbReference type="EMBL" id="GMF22264.1"/>
    </source>
</evidence>
<feature type="compositionally biased region" description="Basic and acidic residues" evidence="1">
    <location>
        <begin position="233"/>
        <end position="242"/>
    </location>
</feature>
<evidence type="ECO:0000256" key="1">
    <source>
        <dbReference type="SAM" id="MobiDB-lite"/>
    </source>
</evidence>
<feature type="region of interest" description="Disordered" evidence="1">
    <location>
        <begin position="110"/>
        <end position="131"/>
    </location>
</feature>
<proteinExistence type="predicted"/>
<name>A0A9W6TYU7_9STRA</name>
<accession>A0A9W6TYU7</accession>
<feature type="compositionally biased region" description="Basic and acidic residues" evidence="1">
    <location>
        <begin position="265"/>
        <end position="275"/>
    </location>
</feature>
<gene>
    <name evidence="2" type="ORF">Pfra01_000322900</name>
</gene>
<evidence type="ECO:0000313" key="3">
    <source>
        <dbReference type="Proteomes" id="UP001165121"/>
    </source>
</evidence>
<dbReference type="Proteomes" id="UP001165121">
    <property type="component" value="Unassembled WGS sequence"/>
</dbReference>
<keyword evidence="3" id="KW-1185">Reference proteome</keyword>
<feature type="region of interest" description="Disordered" evidence="1">
    <location>
        <begin position="233"/>
        <end position="296"/>
    </location>
</feature>
<reference evidence="2" key="1">
    <citation type="submission" date="2023-04" db="EMBL/GenBank/DDBJ databases">
        <title>Phytophthora fragariaefolia NBRC 109709.</title>
        <authorList>
            <person name="Ichikawa N."/>
            <person name="Sato H."/>
            <person name="Tonouchi N."/>
        </authorList>
    </citation>
    <scope>NUCLEOTIDE SEQUENCE</scope>
    <source>
        <strain evidence="2">NBRC 109709</strain>
    </source>
</reference>